<accession>X1R9L3</accession>
<sequence>MAFNPAWPEAVYYNPTTNRIPVSIFSNHFRFALEETETNVFEGIEDAVYHDVATAWTEIELKPVNIPIVPVQMITTIEKREKIRAQVAEAKAAKK</sequence>
<proteinExistence type="predicted"/>
<organism evidence="1">
    <name type="scientific">marine sediment metagenome</name>
    <dbReference type="NCBI Taxonomy" id="412755"/>
    <lineage>
        <taxon>unclassified sequences</taxon>
        <taxon>metagenomes</taxon>
        <taxon>ecological metagenomes</taxon>
    </lineage>
</organism>
<protein>
    <submittedName>
        <fullName evidence="1">Uncharacterized protein</fullName>
    </submittedName>
</protein>
<gene>
    <name evidence="1" type="ORF">S06H3_56406</name>
</gene>
<dbReference type="EMBL" id="BARV01036277">
    <property type="protein sequence ID" value="GAI52284.1"/>
    <property type="molecule type" value="Genomic_DNA"/>
</dbReference>
<evidence type="ECO:0000313" key="1">
    <source>
        <dbReference type="EMBL" id="GAI52284.1"/>
    </source>
</evidence>
<dbReference type="AlphaFoldDB" id="X1R9L3"/>
<feature type="non-terminal residue" evidence="1">
    <location>
        <position position="95"/>
    </location>
</feature>
<reference evidence="1" key="1">
    <citation type="journal article" date="2014" name="Front. Microbiol.">
        <title>High frequency of phylogenetically diverse reductive dehalogenase-homologous genes in deep subseafloor sedimentary metagenomes.</title>
        <authorList>
            <person name="Kawai M."/>
            <person name="Futagami T."/>
            <person name="Toyoda A."/>
            <person name="Takaki Y."/>
            <person name="Nishi S."/>
            <person name="Hori S."/>
            <person name="Arai W."/>
            <person name="Tsubouchi T."/>
            <person name="Morono Y."/>
            <person name="Uchiyama I."/>
            <person name="Ito T."/>
            <person name="Fujiyama A."/>
            <person name="Inagaki F."/>
            <person name="Takami H."/>
        </authorList>
    </citation>
    <scope>NUCLEOTIDE SEQUENCE</scope>
    <source>
        <strain evidence="1">Expedition CK06-06</strain>
    </source>
</reference>
<comment type="caution">
    <text evidence="1">The sequence shown here is derived from an EMBL/GenBank/DDBJ whole genome shotgun (WGS) entry which is preliminary data.</text>
</comment>
<name>X1R9L3_9ZZZZ</name>